<reference evidence="15 16" key="1">
    <citation type="journal article" date="2019" name="Nat. Microbiol.">
        <title>Mediterranean grassland soil C-N compound turnover is dependent on rainfall and depth, and is mediated by genomically divergent microorganisms.</title>
        <authorList>
            <person name="Diamond S."/>
            <person name="Andeer P.F."/>
            <person name="Li Z."/>
            <person name="Crits-Christoph A."/>
            <person name="Burstein D."/>
            <person name="Anantharaman K."/>
            <person name="Lane K.R."/>
            <person name="Thomas B.C."/>
            <person name="Pan C."/>
            <person name="Northen T.R."/>
            <person name="Banfield J.F."/>
        </authorList>
    </citation>
    <scope>NUCLEOTIDE SEQUENCE [LARGE SCALE GENOMIC DNA]</scope>
    <source>
        <strain evidence="13">WS_4</strain>
        <strain evidence="14">WS_7</strain>
    </source>
</reference>
<evidence type="ECO:0000313" key="16">
    <source>
        <dbReference type="Proteomes" id="UP000319829"/>
    </source>
</evidence>
<evidence type="ECO:0000256" key="3">
    <source>
        <dbReference type="ARBA" id="ARBA00022723"/>
    </source>
</evidence>
<dbReference type="GO" id="GO:0051484">
    <property type="term" value="P:isopentenyl diphosphate biosynthetic process, methylerythritol 4-phosphate pathway involved in terpenoid biosynthetic process"/>
    <property type="evidence" value="ECO:0007669"/>
    <property type="project" value="TreeGrafter"/>
</dbReference>
<dbReference type="UniPathway" id="UPA00056">
    <property type="reaction ID" value="UER00092"/>
</dbReference>
<dbReference type="SUPFAM" id="SSF55347">
    <property type="entry name" value="Glyceraldehyde-3-phosphate dehydrogenase-like, C-terminal domain"/>
    <property type="match status" value="1"/>
</dbReference>
<dbReference type="GO" id="GO:0016853">
    <property type="term" value="F:isomerase activity"/>
    <property type="evidence" value="ECO:0007669"/>
    <property type="project" value="UniProtKB-KW"/>
</dbReference>
<evidence type="ECO:0000256" key="1">
    <source>
        <dbReference type="ARBA" id="ARBA00005094"/>
    </source>
</evidence>
<dbReference type="PANTHER" id="PTHR30525">
    <property type="entry name" value="1-DEOXY-D-XYLULOSE 5-PHOSPHATE REDUCTOISOMERASE"/>
    <property type="match status" value="1"/>
</dbReference>
<comment type="caution">
    <text evidence="13">The sequence shown here is derived from an EMBL/GenBank/DDBJ whole genome shotgun (WGS) entry which is preliminary data.</text>
</comment>
<dbReference type="Pfam" id="PF08436">
    <property type="entry name" value="DXP_redisom_C"/>
    <property type="match status" value="1"/>
</dbReference>
<keyword evidence="9" id="KW-0460">Magnesium</keyword>
<gene>
    <name evidence="9" type="primary">dxr</name>
    <name evidence="13" type="ORF">E6K74_02725</name>
    <name evidence="14" type="ORF">E6K77_09985</name>
</gene>
<dbReference type="PANTHER" id="PTHR30525:SF0">
    <property type="entry name" value="1-DEOXY-D-XYLULOSE 5-PHOSPHATE REDUCTOISOMERASE, CHLOROPLASTIC"/>
    <property type="match status" value="1"/>
</dbReference>
<feature type="domain" description="DXP reductoisomerase C-terminal" evidence="12">
    <location>
        <begin position="257"/>
        <end position="372"/>
    </location>
</feature>
<dbReference type="SUPFAM" id="SSF69055">
    <property type="entry name" value="1-deoxy-D-xylulose-5-phosphate reductoisomerase, C-terminal domain"/>
    <property type="match status" value="1"/>
</dbReference>
<comment type="function">
    <text evidence="9">Catalyzes the NADPH-dependent rearrangement and reduction of 1-deoxy-D-xylulose-5-phosphate (DXP) to 2-C-methyl-D-erythritol 4-phosphate (MEP).</text>
</comment>
<proteinExistence type="inferred from homology"/>
<dbReference type="EC" id="1.1.1.267" evidence="9"/>
<evidence type="ECO:0000256" key="6">
    <source>
        <dbReference type="ARBA" id="ARBA00023211"/>
    </source>
</evidence>
<feature type="binding site" evidence="9">
    <location>
        <position position="38"/>
    </location>
    <ligand>
        <name>NADPH</name>
        <dbReference type="ChEBI" id="CHEBI:57783"/>
    </ligand>
</feature>
<dbReference type="EMBL" id="VBOX01000099">
    <property type="protein sequence ID" value="TMQ61544.1"/>
    <property type="molecule type" value="Genomic_DNA"/>
</dbReference>
<evidence type="ECO:0000256" key="4">
    <source>
        <dbReference type="ARBA" id="ARBA00022857"/>
    </source>
</evidence>
<keyword evidence="3 9" id="KW-0479">Metal-binding</keyword>
<dbReference type="Proteomes" id="UP000319829">
    <property type="component" value="Unassembled WGS sequence"/>
</dbReference>
<evidence type="ECO:0000313" key="15">
    <source>
        <dbReference type="Proteomes" id="UP000317366"/>
    </source>
</evidence>
<keyword evidence="6 9" id="KW-0464">Manganese</keyword>
<feature type="binding site" evidence="9">
    <location>
        <position position="10"/>
    </location>
    <ligand>
        <name>NADPH</name>
        <dbReference type="ChEBI" id="CHEBI:57783"/>
    </ligand>
</feature>
<comment type="similarity">
    <text evidence="2 9">Belongs to the DXR family.</text>
</comment>
<keyword evidence="13" id="KW-0413">Isomerase</keyword>
<feature type="binding site" evidence="9">
    <location>
        <position position="195"/>
    </location>
    <ligand>
        <name>1-deoxy-D-xylulose 5-phosphate</name>
        <dbReference type="ChEBI" id="CHEBI:57792"/>
    </ligand>
</feature>
<comment type="pathway">
    <text evidence="1 9">Isoprenoid biosynthesis; isopentenyl diphosphate biosynthesis via DXP pathway; isopentenyl diphosphate from 1-deoxy-D-xylulose 5-phosphate: step 1/6.</text>
</comment>
<evidence type="ECO:0000256" key="5">
    <source>
        <dbReference type="ARBA" id="ARBA00023002"/>
    </source>
</evidence>
<organism evidence="13 16">
    <name type="scientific">Eiseniibacteriota bacterium</name>
    <dbReference type="NCBI Taxonomy" id="2212470"/>
    <lineage>
        <taxon>Bacteria</taxon>
        <taxon>Candidatus Eiseniibacteriota</taxon>
    </lineage>
</organism>
<evidence type="ECO:0000313" key="13">
    <source>
        <dbReference type="EMBL" id="TMQ55607.1"/>
    </source>
</evidence>
<feature type="binding site" evidence="9">
    <location>
        <position position="122"/>
    </location>
    <ligand>
        <name>NADPH</name>
        <dbReference type="ChEBI" id="CHEBI:57783"/>
    </ligand>
</feature>
<comment type="caution">
    <text evidence="9">Lacks conserved residue(s) required for the propagation of feature annotation.</text>
</comment>
<dbReference type="Pfam" id="PF13288">
    <property type="entry name" value="DXPR_C"/>
    <property type="match status" value="1"/>
</dbReference>
<dbReference type="InterPro" id="IPR036169">
    <property type="entry name" value="DXPR_C_sf"/>
</dbReference>
<dbReference type="Proteomes" id="UP000317366">
    <property type="component" value="Unassembled WGS sequence"/>
</dbReference>
<evidence type="ECO:0000259" key="12">
    <source>
        <dbReference type="Pfam" id="PF13288"/>
    </source>
</evidence>
<dbReference type="InterPro" id="IPR013644">
    <property type="entry name" value="DXP_reductoisomerase_C"/>
</dbReference>
<dbReference type="Gene3D" id="1.10.1740.10">
    <property type="match status" value="1"/>
</dbReference>
<dbReference type="InterPro" id="IPR026877">
    <property type="entry name" value="DXPR_C"/>
</dbReference>
<feature type="binding site" evidence="9">
    <location>
        <position position="201"/>
    </location>
    <ligand>
        <name>NADPH</name>
        <dbReference type="ChEBI" id="CHEBI:57783"/>
    </ligand>
</feature>
<feature type="binding site" evidence="9">
    <location>
        <position position="214"/>
    </location>
    <ligand>
        <name>1-deoxy-D-xylulose 5-phosphate</name>
        <dbReference type="ChEBI" id="CHEBI:57792"/>
    </ligand>
</feature>
<dbReference type="InterPro" id="IPR003821">
    <property type="entry name" value="DXP_reductoisomerase"/>
</dbReference>
<evidence type="ECO:0000313" key="14">
    <source>
        <dbReference type="EMBL" id="TMQ61544.1"/>
    </source>
</evidence>
<evidence type="ECO:0000259" key="11">
    <source>
        <dbReference type="Pfam" id="PF08436"/>
    </source>
</evidence>
<keyword evidence="7 9" id="KW-0414">Isoprene biosynthesis</keyword>
<feature type="binding site" evidence="9">
    <location>
        <position position="120"/>
    </location>
    <ligand>
        <name>NADPH</name>
        <dbReference type="ChEBI" id="CHEBI:57783"/>
    </ligand>
</feature>
<keyword evidence="4 9" id="KW-0521">NADP</keyword>
<feature type="domain" description="1-deoxy-D-xylulose 5-phosphate reductoisomerase C-terminal" evidence="11">
    <location>
        <begin position="142"/>
        <end position="225"/>
    </location>
</feature>
<dbReference type="InterPro" id="IPR013512">
    <property type="entry name" value="DXP_reductoisomerase_N"/>
</dbReference>
<evidence type="ECO:0000256" key="9">
    <source>
        <dbReference type="HAMAP-Rule" id="MF_00183"/>
    </source>
</evidence>
<dbReference type="AlphaFoldDB" id="A0A538SW35"/>
<dbReference type="HAMAP" id="MF_00183">
    <property type="entry name" value="DXP_reductoisom"/>
    <property type="match status" value="1"/>
</dbReference>
<dbReference type="EMBL" id="VBOU01000018">
    <property type="protein sequence ID" value="TMQ55607.1"/>
    <property type="molecule type" value="Genomic_DNA"/>
</dbReference>
<feature type="binding site" evidence="9">
    <location>
        <position position="213"/>
    </location>
    <ligand>
        <name>1-deoxy-D-xylulose 5-phosphate</name>
        <dbReference type="ChEBI" id="CHEBI:57792"/>
    </ligand>
</feature>
<feature type="binding site" evidence="9">
    <location>
        <position position="121"/>
    </location>
    <ligand>
        <name>1-deoxy-D-xylulose 5-phosphate</name>
        <dbReference type="ChEBI" id="CHEBI:57792"/>
    </ligand>
</feature>
<feature type="binding site" evidence="9">
    <location>
        <position position="148"/>
    </location>
    <ligand>
        <name>Mn(2+)</name>
        <dbReference type="ChEBI" id="CHEBI:29035"/>
    </ligand>
</feature>
<feature type="binding site" evidence="9">
    <location>
        <position position="172"/>
    </location>
    <ligand>
        <name>1-deoxy-D-xylulose 5-phosphate</name>
        <dbReference type="ChEBI" id="CHEBI:57792"/>
    </ligand>
</feature>
<accession>A0A538SW35</accession>
<dbReference type="GO" id="GO:0070402">
    <property type="term" value="F:NADPH binding"/>
    <property type="evidence" value="ECO:0007669"/>
    <property type="project" value="InterPro"/>
</dbReference>
<evidence type="ECO:0000256" key="8">
    <source>
        <dbReference type="ARBA" id="ARBA00048543"/>
    </source>
</evidence>
<dbReference type="GO" id="GO:0030604">
    <property type="term" value="F:1-deoxy-D-xylulose-5-phosphate reductoisomerase activity"/>
    <property type="evidence" value="ECO:0007669"/>
    <property type="project" value="UniProtKB-UniRule"/>
</dbReference>
<feature type="binding site" evidence="9">
    <location>
        <position position="217"/>
    </location>
    <ligand>
        <name>1-deoxy-D-xylulose 5-phosphate</name>
        <dbReference type="ChEBI" id="CHEBI:57792"/>
    </ligand>
</feature>
<dbReference type="PIRSF" id="PIRSF006205">
    <property type="entry name" value="Dxp_reductismrs"/>
    <property type="match status" value="1"/>
</dbReference>
<feature type="binding site" evidence="9">
    <location>
        <position position="147"/>
    </location>
    <ligand>
        <name>1-deoxy-D-xylulose 5-phosphate</name>
        <dbReference type="ChEBI" id="CHEBI:57792"/>
    </ligand>
</feature>
<dbReference type="InterPro" id="IPR036291">
    <property type="entry name" value="NAD(P)-bd_dom_sf"/>
</dbReference>
<keyword evidence="5 9" id="KW-0560">Oxidoreductase</keyword>
<feature type="binding site" evidence="9">
    <location>
        <position position="148"/>
    </location>
    <ligand>
        <name>1-deoxy-D-xylulose 5-phosphate</name>
        <dbReference type="ChEBI" id="CHEBI:57792"/>
    </ligand>
</feature>
<dbReference type="SUPFAM" id="SSF51735">
    <property type="entry name" value="NAD(P)-binding Rossmann-fold domains"/>
    <property type="match status" value="1"/>
</dbReference>
<evidence type="ECO:0000256" key="2">
    <source>
        <dbReference type="ARBA" id="ARBA00006825"/>
    </source>
</evidence>
<dbReference type="GO" id="GO:0030145">
    <property type="term" value="F:manganese ion binding"/>
    <property type="evidence" value="ECO:0007669"/>
    <property type="project" value="TreeGrafter"/>
</dbReference>
<feature type="binding site" evidence="9">
    <location>
        <position position="12"/>
    </location>
    <ligand>
        <name>NADPH</name>
        <dbReference type="ChEBI" id="CHEBI:57783"/>
    </ligand>
</feature>
<dbReference type="FunFam" id="3.40.50.720:FF:000045">
    <property type="entry name" value="1-deoxy-D-xylulose 5-phosphate reductoisomerase"/>
    <property type="match status" value="1"/>
</dbReference>
<evidence type="ECO:0000259" key="10">
    <source>
        <dbReference type="Pfam" id="PF02670"/>
    </source>
</evidence>
<comment type="catalytic activity">
    <reaction evidence="8">
        <text>2-C-methyl-D-erythritol 4-phosphate + NADP(+) = 1-deoxy-D-xylulose 5-phosphate + NADPH + H(+)</text>
        <dbReference type="Rhea" id="RHEA:13717"/>
        <dbReference type="ChEBI" id="CHEBI:15378"/>
        <dbReference type="ChEBI" id="CHEBI:57783"/>
        <dbReference type="ChEBI" id="CHEBI:57792"/>
        <dbReference type="ChEBI" id="CHEBI:58262"/>
        <dbReference type="ChEBI" id="CHEBI:58349"/>
        <dbReference type="EC" id="1.1.1.267"/>
    </reaction>
    <physiologicalReaction direction="right-to-left" evidence="8">
        <dbReference type="Rhea" id="RHEA:13719"/>
    </physiologicalReaction>
</comment>
<feature type="binding site" evidence="9">
    <location>
        <position position="13"/>
    </location>
    <ligand>
        <name>NADPH</name>
        <dbReference type="ChEBI" id="CHEBI:57783"/>
    </ligand>
</feature>
<feature type="binding site" evidence="9">
    <location>
        <position position="217"/>
    </location>
    <ligand>
        <name>Mn(2+)</name>
        <dbReference type="ChEBI" id="CHEBI:29035"/>
    </ligand>
</feature>
<dbReference type="NCBIfam" id="TIGR00243">
    <property type="entry name" value="Dxr"/>
    <property type="match status" value="1"/>
</dbReference>
<evidence type="ECO:0000256" key="7">
    <source>
        <dbReference type="ARBA" id="ARBA00023229"/>
    </source>
</evidence>
<dbReference type="Pfam" id="PF02670">
    <property type="entry name" value="DXP_reductoisom"/>
    <property type="match status" value="1"/>
</dbReference>
<sequence length="385" mass="41332">MIRVALLGATGSIGSAALDLAGAYRDRIRIVSLAARSNDAALTRAADGLGVRRIALVDAEAARRARDRWKNGEVLEGESALTALAEDGEADVVINAVVGSIGLKPTVSALSRGKRVALANKESVVLAGELLTAVAKRSGGMMIPVDSEHSGVFQCLAGRPVSDVRRVTLTASGGPFLRRDPRTTLDSTPEEVLKHPTWSMGERITVDCATLVNKGFEVIEARWLFDLPPDRVDVVIHPQSIVHALVEFVDGSIVAQLSVPDMRLPLLFALSYPERWTSELPRLGVADLATLTFEPPDPDRCPGLALARRALTAGGTAPAVLNAADEEAVRLFLDRKIRFGDLMPLVEEVLTAHRPEGPLTLESILEADRWARGRLHEAAAHMTRG</sequence>
<feature type="binding site" evidence="9">
    <location>
        <position position="11"/>
    </location>
    <ligand>
        <name>NADPH</name>
        <dbReference type="ChEBI" id="CHEBI:57783"/>
    </ligand>
</feature>
<feature type="binding site" evidence="9">
    <location>
        <position position="146"/>
    </location>
    <ligand>
        <name>Mn(2+)</name>
        <dbReference type="ChEBI" id="CHEBI:29035"/>
    </ligand>
</feature>
<name>A0A538SW35_UNCEI</name>
<comment type="cofactor">
    <cofactor evidence="9">
        <name>Mg(2+)</name>
        <dbReference type="ChEBI" id="CHEBI:18420"/>
    </cofactor>
    <cofactor evidence="9">
        <name>Mn(2+)</name>
        <dbReference type="ChEBI" id="CHEBI:29035"/>
    </cofactor>
</comment>
<dbReference type="Gene3D" id="3.40.50.720">
    <property type="entry name" value="NAD(P)-binding Rossmann-like Domain"/>
    <property type="match status" value="1"/>
</dbReference>
<feature type="domain" description="1-deoxy-D-xylulose 5-phosphate reductoisomerase N-terminal" evidence="10">
    <location>
        <begin position="4"/>
        <end position="128"/>
    </location>
</feature>
<protein>
    <recommendedName>
        <fullName evidence="9">1-deoxy-D-xylulose 5-phosphate reductoisomerase</fullName>
        <shortName evidence="9">DXP reductoisomerase</shortName>
        <ecNumber evidence="9">1.1.1.267</ecNumber>
    </recommendedName>
    <alternativeName>
        <fullName evidence="9">1-deoxyxylulose-5-phosphate reductoisomerase</fullName>
    </alternativeName>
    <alternativeName>
        <fullName evidence="9">2-C-methyl-D-erythritol 4-phosphate synthase</fullName>
    </alternativeName>
</protein>